<proteinExistence type="predicted"/>
<sequence length="67" mass="7012">PTSATHLCPPVPPTIAHQCSPAVLPVSATSQCQQCRQSVPSSDASQCHLSVLSISATYQCRLSVTPH</sequence>
<protein>
    <submittedName>
        <fullName evidence="1">Uncharacterized protein</fullName>
    </submittedName>
</protein>
<accession>A0ABN9DWN3</accession>
<gene>
    <name evidence="1" type="ORF">SPARVUS_LOCUS8599543</name>
</gene>
<evidence type="ECO:0000313" key="1">
    <source>
        <dbReference type="EMBL" id="CAI9576924.1"/>
    </source>
</evidence>
<feature type="non-terminal residue" evidence="1">
    <location>
        <position position="1"/>
    </location>
</feature>
<keyword evidence="2" id="KW-1185">Reference proteome</keyword>
<dbReference type="EMBL" id="CATNWA010014875">
    <property type="protein sequence ID" value="CAI9576924.1"/>
    <property type="molecule type" value="Genomic_DNA"/>
</dbReference>
<comment type="caution">
    <text evidence="1">The sequence shown here is derived from an EMBL/GenBank/DDBJ whole genome shotgun (WGS) entry which is preliminary data.</text>
</comment>
<dbReference type="Proteomes" id="UP001162483">
    <property type="component" value="Unassembled WGS sequence"/>
</dbReference>
<evidence type="ECO:0000313" key="2">
    <source>
        <dbReference type="Proteomes" id="UP001162483"/>
    </source>
</evidence>
<reference evidence="1" key="1">
    <citation type="submission" date="2023-05" db="EMBL/GenBank/DDBJ databases">
        <authorList>
            <person name="Stuckert A."/>
        </authorList>
    </citation>
    <scope>NUCLEOTIDE SEQUENCE</scope>
</reference>
<name>A0ABN9DWN3_9NEOB</name>
<organism evidence="1 2">
    <name type="scientific">Staurois parvus</name>
    <dbReference type="NCBI Taxonomy" id="386267"/>
    <lineage>
        <taxon>Eukaryota</taxon>
        <taxon>Metazoa</taxon>
        <taxon>Chordata</taxon>
        <taxon>Craniata</taxon>
        <taxon>Vertebrata</taxon>
        <taxon>Euteleostomi</taxon>
        <taxon>Amphibia</taxon>
        <taxon>Batrachia</taxon>
        <taxon>Anura</taxon>
        <taxon>Neobatrachia</taxon>
        <taxon>Ranoidea</taxon>
        <taxon>Ranidae</taxon>
        <taxon>Staurois</taxon>
    </lineage>
</organism>